<dbReference type="Proteomes" id="UP000199705">
    <property type="component" value="Unassembled WGS sequence"/>
</dbReference>
<dbReference type="EMBL" id="FNCG01000003">
    <property type="protein sequence ID" value="SDG42135.1"/>
    <property type="molecule type" value="Genomic_DNA"/>
</dbReference>
<dbReference type="RefSeq" id="WP_176844403.1">
    <property type="nucleotide sequence ID" value="NZ_FNCG01000003.1"/>
</dbReference>
<sequence length="121" mass="12874">MQVTASAGGWSVILAAVPDPYHFKGRNYDYGTGVGFYGQFGATMFNRLFFRFNYRGGLIGTVNGNASHYVLRAVTGEVGLRLCNGVSACLELASFICLGIIKNTQRSPPAIPISGFLAGTA</sequence>
<dbReference type="STRING" id="551996.SAMN05192573_103360"/>
<evidence type="ECO:0000313" key="2">
    <source>
        <dbReference type="Proteomes" id="UP000199705"/>
    </source>
</evidence>
<protein>
    <submittedName>
        <fullName evidence="1">Uncharacterized protein</fullName>
    </submittedName>
</protein>
<name>A0A1G7U3C2_9SPHI</name>
<accession>A0A1G7U3C2</accession>
<reference evidence="2" key="1">
    <citation type="submission" date="2016-10" db="EMBL/GenBank/DDBJ databases">
        <authorList>
            <person name="Varghese N."/>
            <person name="Submissions S."/>
        </authorList>
    </citation>
    <scope>NUCLEOTIDE SEQUENCE [LARGE SCALE GENOMIC DNA]</scope>
    <source>
        <strain evidence="2">Gh-67</strain>
    </source>
</reference>
<gene>
    <name evidence="1" type="ORF">SAMN05192573_103360</name>
</gene>
<evidence type="ECO:0000313" key="1">
    <source>
        <dbReference type="EMBL" id="SDG42135.1"/>
    </source>
</evidence>
<organism evidence="1 2">
    <name type="scientific">Mucilaginibacter gossypii</name>
    <dbReference type="NCBI Taxonomy" id="551996"/>
    <lineage>
        <taxon>Bacteria</taxon>
        <taxon>Pseudomonadati</taxon>
        <taxon>Bacteroidota</taxon>
        <taxon>Sphingobacteriia</taxon>
        <taxon>Sphingobacteriales</taxon>
        <taxon>Sphingobacteriaceae</taxon>
        <taxon>Mucilaginibacter</taxon>
    </lineage>
</organism>
<keyword evidence="2" id="KW-1185">Reference proteome</keyword>
<proteinExistence type="predicted"/>
<dbReference type="AlphaFoldDB" id="A0A1G7U3C2"/>